<feature type="transmembrane region" description="Helical" evidence="3">
    <location>
        <begin position="76"/>
        <end position="101"/>
    </location>
</feature>
<keyword evidence="5" id="KW-0150">Chloroplast</keyword>
<sequence length="498" mass="59507">MNFFPWLTIVVVFPISAGSLIFLFPHRGNKVIRWYTIFICLMNLLITTYAFCYHFQLDDPLIQLTENYKWIQFFDFYWRFGIDGLSIGPILLTGFITTLATLAAQPVTRESRLFHFLMLAMYSGQIGSFSSRDILLFFMLWEFELFPVYLLLSMWGGKKRLYSATKFILYTAGSSIFFINGSSRYRFIWFEWTNIKFGNISYSIVSCGTGNNILYWISYCFCCQIADYTLTYMVTRHPRRGTLQYLYAFSRNLIKNGSVWIGSNYYGIITPRSFSIFSLVNSIRRNSNNLCSFNISWSTYFKKKNSLFLRISYGFHNYRNLFYKRYGTQRSHFTNNFSWIYWCCAFFLGRNELCYNTSLLSRRNGRNGYSNAKNIHGFQYLIDGFSCIAGHERFCCRIDSFFWNNYQSKISFNDKNTNHFCNGNWNDINSYLFIIYVTPDVLWIQVFYYTKLFIFCFWAPRVIYFHFYPYTCNRYWYLSGFHFLIISCQGRSYSIYFF</sequence>
<dbReference type="GO" id="GO:0015990">
    <property type="term" value="P:electron transport coupled proton transport"/>
    <property type="evidence" value="ECO:0007669"/>
    <property type="project" value="TreeGrafter"/>
</dbReference>
<gene>
    <name evidence="5" type="primary">ndhD</name>
</gene>
<feature type="transmembrane region" description="Helical" evidence="3">
    <location>
        <begin position="113"/>
        <end position="129"/>
    </location>
</feature>
<feature type="transmembrane region" description="Helical" evidence="3">
    <location>
        <begin position="167"/>
        <end position="187"/>
    </location>
</feature>
<keyword evidence="3" id="KW-0472">Membrane</keyword>
<keyword evidence="3" id="KW-1133">Transmembrane helix</keyword>
<dbReference type="AlphaFoldDB" id="A0A650F2C7"/>
<feature type="transmembrane region" description="Helical" evidence="3">
    <location>
        <begin position="475"/>
        <end position="496"/>
    </location>
</feature>
<keyword evidence="1" id="KW-1278">Translocase</keyword>
<feature type="transmembrane region" description="Helical" evidence="3">
    <location>
        <begin position="6"/>
        <end position="24"/>
    </location>
</feature>
<dbReference type="GO" id="GO:0003954">
    <property type="term" value="F:NADH dehydrogenase activity"/>
    <property type="evidence" value="ECO:0007669"/>
    <property type="project" value="TreeGrafter"/>
</dbReference>
<keyword evidence="3" id="KW-0812">Transmembrane</keyword>
<reference evidence="5" key="1">
    <citation type="journal article" date="2019" name="PLoS ONE">
        <title>Complete Chloroplast Genomes of Vachellia nilotica and Senegalia senegal: Comparative Genomics and Phylogenomic Placement in a New Generic System.</title>
        <authorList>
            <person name="Asaf S."/>
            <person name="Khan A."/>
            <person name="Khan A.L."/>
            <person name="Al-Harrasi A."/>
            <person name="Al-Rawahi A."/>
        </authorList>
    </citation>
    <scope>NUCLEOTIDE SEQUENCE</scope>
</reference>
<protein>
    <submittedName>
        <fullName evidence="5">NADH-plastoquinone oxidoreductase subunit 4</fullName>
    </submittedName>
</protein>
<dbReference type="GO" id="GO:0009507">
    <property type="term" value="C:chloroplast"/>
    <property type="evidence" value="ECO:0007669"/>
    <property type="project" value="TreeGrafter"/>
</dbReference>
<geneLocation type="chloroplast" evidence="5"/>
<accession>A0A650F2C7</accession>
<feature type="transmembrane region" description="Helical" evidence="3">
    <location>
        <begin position="452"/>
        <end position="469"/>
    </location>
</feature>
<feature type="transmembrane region" description="Helical" evidence="3">
    <location>
        <begin position="36"/>
        <end position="56"/>
    </location>
</feature>
<dbReference type="GO" id="GO:0048039">
    <property type="term" value="F:ubiquinone binding"/>
    <property type="evidence" value="ECO:0007669"/>
    <property type="project" value="TreeGrafter"/>
</dbReference>
<evidence type="ECO:0000256" key="1">
    <source>
        <dbReference type="ARBA" id="ARBA00022967"/>
    </source>
</evidence>
<organism evidence="5">
    <name type="scientific">Senegalia senegal</name>
    <dbReference type="NCBI Taxonomy" id="138043"/>
    <lineage>
        <taxon>Eukaryota</taxon>
        <taxon>Viridiplantae</taxon>
        <taxon>Streptophyta</taxon>
        <taxon>Embryophyta</taxon>
        <taxon>Tracheophyta</taxon>
        <taxon>Spermatophyta</taxon>
        <taxon>Magnoliopsida</taxon>
        <taxon>eudicotyledons</taxon>
        <taxon>Gunneridae</taxon>
        <taxon>Pentapetalae</taxon>
        <taxon>rosids</taxon>
        <taxon>fabids</taxon>
        <taxon>Fabales</taxon>
        <taxon>Fabaceae</taxon>
        <taxon>Caesalpinioideae</taxon>
        <taxon>mimosoid clade</taxon>
        <taxon>Acacieae</taxon>
        <taxon>Senegalia</taxon>
    </lineage>
</organism>
<dbReference type="PANTHER" id="PTHR43507:SF21">
    <property type="entry name" value="NAD(P)H-QUINONE OXIDOREDUCTASE CHAIN 4, CHLOROPLASTIC"/>
    <property type="match status" value="1"/>
</dbReference>
<evidence type="ECO:0000256" key="3">
    <source>
        <dbReference type="SAM" id="Phobius"/>
    </source>
</evidence>
<dbReference type="GeneID" id="43560348"/>
<keyword evidence="2" id="KW-0520">NAD</keyword>
<proteinExistence type="predicted"/>
<feature type="transmembrane region" description="Helical" evidence="3">
    <location>
        <begin position="135"/>
        <end position="155"/>
    </location>
</feature>
<dbReference type="InterPro" id="IPR001750">
    <property type="entry name" value="ND/Mrp_TM"/>
</dbReference>
<evidence type="ECO:0000259" key="4">
    <source>
        <dbReference type="Pfam" id="PF00361"/>
    </source>
</evidence>
<dbReference type="RefSeq" id="YP_009724473.1">
    <property type="nucleotide sequence ID" value="NC_045513.1"/>
</dbReference>
<dbReference type="Pfam" id="PF00361">
    <property type="entry name" value="Proton_antipo_M"/>
    <property type="match status" value="1"/>
</dbReference>
<dbReference type="InterPro" id="IPR003918">
    <property type="entry name" value="NADH_UbQ_OxRdtase"/>
</dbReference>
<evidence type="ECO:0000256" key="2">
    <source>
        <dbReference type="ARBA" id="ARBA00023027"/>
    </source>
</evidence>
<dbReference type="GO" id="GO:0042773">
    <property type="term" value="P:ATP synthesis coupled electron transport"/>
    <property type="evidence" value="ECO:0007669"/>
    <property type="project" value="InterPro"/>
</dbReference>
<evidence type="ECO:0000313" key="5">
    <source>
        <dbReference type="EMBL" id="QGT77109.1"/>
    </source>
</evidence>
<dbReference type="EMBL" id="MK645903">
    <property type="protein sequence ID" value="QGT77109.1"/>
    <property type="molecule type" value="Genomic_DNA"/>
</dbReference>
<name>A0A650F2C7_9FABA</name>
<dbReference type="PANTHER" id="PTHR43507">
    <property type="entry name" value="NADH-UBIQUINONE OXIDOREDUCTASE CHAIN 4"/>
    <property type="match status" value="1"/>
</dbReference>
<feature type="domain" description="NADH:quinone oxidoreductase/Mrp antiporter transmembrane" evidence="4">
    <location>
        <begin position="131"/>
        <end position="183"/>
    </location>
</feature>
<dbReference type="GO" id="GO:0008137">
    <property type="term" value="F:NADH dehydrogenase (ubiquinone) activity"/>
    <property type="evidence" value="ECO:0007669"/>
    <property type="project" value="InterPro"/>
</dbReference>
<keyword evidence="5" id="KW-0934">Plastid</keyword>